<evidence type="ECO:0000313" key="1">
    <source>
        <dbReference type="EMBL" id="TLG71549.1"/>
    </source>
</evidence>
<comment type="caution">
    <text evidence="1">The sequence shown here is derived from an EMBL/GenBank/DDBJ whole genome shotgun (WGS) entry which is preliminary data.</text>
</comment>
<proteinExistence type="predicted"/>
<keyword evidence="2" id="KW-1185">Reference proteome</keyword>
<reference evidence="1 2" key="1">
    <citation type="submission" date="2019-05" db="EMBL/GenBank/DDBJ databases">
        <title>Culicoidintestinum kansasii gen. nov., sp. nov. from the gastrointestinal tract of the biting midge, Culicoides sonorensis.</title>
        <authorList>
            <person name="Neupane S."/>
            <person name="Ghosh A."/>
            <person name="Gunther S."/>
            <person name="Martin K."/>
            <person name="Zurek L."/>
        </authorList>
    </citation>
    <scope>NUCLEOTIDE SEQUENCE [LARGE SCALE GENOMIC DNA]</scope>
    <source>
        <strain evidence="1 2">CS-1</strain>
    </source>
</reference>
<protein>
    <recommendedName>
        <fullName evidence="3">Zinc ribbon domain-containing protein</fullName>
    </recommendedName>
</protein>
<dbReference type="InParanoid" id="A0A5R8Q8P8"/>
<dbReference type="Pfam" id="PF07295">
    <property type="entry name" value="DUF1451"/>
    <property type="match status" value="1"/>
</dbReference>
<evidence type="ECO:0000313" key="2">
    <source>
        <dbReference type="Proteomes" id="UP000306912"/>
    </source>
</evidence>
<dbReference type="AlphaFoldDB" id="A0A5R8Q8P8"/>
<dbReference type="OrthoDB" id="3174978at2"/>
<sequence length="53" mass="5917">MITYVKGTYTCSGCGKKLDIAEKVTELPKCDNCGSQAYSREIKEKPNEFGKPR</sequence>
<dbReference type="RefSeq" id="WP_138192208.1">
    <property type="nucleotide sequence ID" value="NZ_VBWP01000011.1"/>
</dbReference>
<evidence type="ECO:0008006" key="3">
    <source>
        <dbReference type="Google" id="ProtNLM"/>
    </source>
</evidence>
<accession>A0A5R8Q8P8</accession>
<organism evidence="1 2">
    <name type="scientific">Culicoidibacter larvae</name>
    <dbReference type="NCBI Taxonomy" id="2579976"/>
    <lineage>
        <taxon>Bacteria</taxon>
        <taxon>Bacillati</taxon>
        <taxon>Bacillota</taxon>
        <taxon>Culicoidibacteria</taxon>
        <taxon>Culicoidibacterales</taxon>
        <taxon>Culicoidibacteraceae</taxon>
        <taxon>Culicoidibacter</taxon>
    </lineage>
</organism>
<name>A0A5R8Q8P8_9FIRM</name>
<dbReference type="InterPro" id="IPR009912">
    <property type="entry name" value="DUF1451"/>
</dbReference>
<gene>
    <name evidence="1" type="ORF">FEZ08_10675</name>
</gene>
<dbReference type="EMBL" id="VBWP01000011">
    <property type="protein sequence ID" value="TLG71549.1"/>
    <property type="molecule type" value="Genomic_DNA"/>
</dbReference>
<dbReference type="Proteomes" id="UP000306912">
    <property type="component" value="Unassembled WGS sequence"/>
</dbReference>